<evidence type="ECO:0000256" key="8">
    <source>
        <dbReference type="ARBA" id="ARBA00023022"/>
    </source>
</evidence>
<dbReference type="PROSITE" id="PS51019">
    <property type="entry name" value="REELIN"/>
    <property type="match status" value="1"/>
</dbReference>
<feature type="region of interest" description="Disordered" evidence="9">
    <location>
        <begin position="233"/>
        <end position="283"/>
    </location>
</feature>
<dbReference type="Pfam" id="PF02014">
    <property type="entry name" value="Reeler"/>
    <property type="match status" value="1"/>
</dbReference>
<dbReference type="InterPro" id="IPR002861">
    <property type="entry name" value="Reeler_dom"/>
</dbReference>
<evidence type="ECO:0000256" key="3">
    <source>
        <dbReference type="ARBA" id="ARBA00022525"/>
    </source>
</evidence>
<dbReference type="PANTHER" id="PTHR45828">
    <property type="entry name" value="CYTOCHROME B561/FERRIC REDUCTASE TRANSMEMBRANE"/>
    <property type="match status" value="1"/>
</dbReference>
<dbReference type="OrthoDB" id="2419613at2759"/>
<feature type="domain" description="Reelin" evidence="10">
    <location>
        <begin position="31"/>
        <end position="201"/>
    </location>
</feature>
<evidence type="ECO:0000259" key="10">
    <source>
        <dbReference type="PROSITE" id="PS51019"/>
    </source>
</evidence>
<proteinExistence type="inferred from homology"/>
<evidence type="ECO:0000313" key="12">
    <source>
        <dbReference type="RefSeq" id="XP_022080939.1"/>
    </source>
</evidence>
<sequence length="283" mass="30877">MTGKHRSKLQVRQPNTRSFILTAVSIVTCHLLQVCGYPMGPPIDSYPEICSAMTPYGHPGSPSQGPSPYRVSFNQSVYTSGQFLEVALEVIVPNEIEADSFKGFLLTVANLKTNGGPHGEFLDVDEGTQALNCTNVALDAWGHSNSSSKQMVTALWMPPAGDKGPLVARATVVLEFSVYWVDIISEVITYRPPTEPAFRRRSLLQSSTDFTSTQASTDSEVLYTTTQAYTVSSTDYTSTQFPPDEEPVYTTTEGDTVSSTDFTTTQPPSEEDTDDCNPNPCMN</sequence>
<reference evidence="12" key="1">
    <citation type="submission" date="2025-08" db="UniProtKB">
        <authorList>
            <consortium name="RefSeq"/>
        </authorList>
    </citation>
    <scope>IDENTIFICATION</scope>
</reference>
<keyword evidence="7" id="KW-0391">Immunity</keyword>
<keyword evidence="6" id="KW-0732">Signal</keyword>
<dbReference type="GO" id="GO:0005576">
    <property type="term" value="C:extracellular region"/>
    <property type="evidence" value="ECO:0007669"/>
    <property type="project" value="UniProtKB-SubCell"/>
</dbReference>
<dbReference type="KEGG" id="aplc:110973975"/>
<keyword evidence="8" id="KW-0044">Antibiotic</keyword>
<keyword evidence="11" id="KW-1185">Reference proteome</keyword>
<keyword evidence="3" id="KW-0964">Secreted</keyword>
<dbReference type="InterPro" id="IPR042307">
    <property type="entry name" value="Reeler_sf"/>
</dbReference>
<dbReference type="GeneID" id="110973975"/>
<dbReference type="Gene3D" id="2.60.40.4060">
    <property type="entry name" value="Reeler domain"/>
    <property type="match status" value="1"/>
</dbReference>
<dbReference type="GO" id="GO:0016020">
    <property type="term" value="C:membrane"/>
    <property type="evidence" value="ECO:0007669"/>
    <property type="project" value="TreeGrafter"/>
</dbReference>
<dbReference type="GO" id="GO:0045087">
    <property type="term" value="P:innate immune response"/>
    <property type="evidence" value="ECO:0007669"/>
    <property type="project" value="UniProtKB-KW"/>
</dbReference>
<accession>A0A8B7XJG6</accession>
<comment type="similarity">
    <text evidence="2">Belongs to the insect defense protein family.</text>
</comment>
<protein>
    <submittedName>
        <fullName evidence="12">Ferric-chelate reductase 1-like</fullName>
    </submittedName>
</protein>
<dbReference type="CDD" id="cd08544">
    <property type="entry name" value="Reeler"/>
    <property type="match status" value="1"/>
</dbReference>
<dbReference type="GO" id="GO:0042742">
    <property type="term" value="P:defense response to bacterium"/>
    <property type="evidence" value="ECO:0007669"/>
    <property type="project" value="UniProtKB-KW"/>
</dbReference>
<evidence type="ECO:0000256" key="9">
    <source>
        <dbReference type="SAM" id="MobiDB-lite"/>
    </source>
</evidence>
<evidence type="ECO:0000256" key="2">
    <source>
        <dbReference type="ARBA" id="ARBA00008501"/>
    </source>
</evidence>
<evidence type="ECO:0000313" key="11">
    <source>
        <dbReference type="Proteomes" id="UP000694845"/>
    </source>
</evidence>
<dbReference type="Proteomes" id="UP000694845">
    <property type="component" value="Unplaced"/>
</dbReference>
<dbReference type="PANTHER" id="PTHR45828:SF9">
    <property type="entry name" value="CELL WALL INTEGRITY AND STRESS RESPONSE COMPONENT 4-LIKE-RELATED"/>
    <property type="match status" value="1"/>
</dbReference>
<evidence type="ECO:0000256" key="6">
    <source>
        <dbReference type="ARBA" id="ARBA00022729"/>
    </source>
</evidence>
<feature type="compositionally biased region" description="Polar residues" evidence="9">
    <location>
        <begin position="249"/>
        <end position="268"/>
    </location>
</feature>
<evidence type="ECO:0000256" key="7">
    <source>
        <dbReference type="ARBA" id="ARBA00022859"/>
    </source>
</evidence>
<organism evidence="11 12">
    <name type="scientific">Acanthaster planci</name>
    <name type="common">Crown-of-thorns starfish</name>
    <dbReference type="NCBI Taxonomy" id="133434"/>
    <lineage>
        <taxon>Eukaryota</taxon>
        <taxon>Metazoa</taxon>
        <taxon>Echinodermata</taxon>
        <taxon>Eleutherozoa</taxon>
        <taxon>Asterozoa</taxon>
        <taxon>Asteroidea</taxon>
        <taxon>Valvatacea</taxon>
        <taxon>Valvatida</taxon>
        <taxon>Acanthasteridae</taxon>
        <taxon>Acanthaster</taxon>
    </lineage>
</organism>
<evidence type="ECO:0000256" key="4">
    <source>
        <dbReference type="ARBA" id="ARBA00022529"/>
    </source>
</evidence>
<keyword evidence="4" id="KW-0929">Antimicrobial</keyword>
<name>A0A8B7XJG6_ACAPL</name>
<evidence type="ECO:0000256" key="5">
    <source>
        <dbReference type="ARBA" id="ARBA00022588"/>
    </source>
</evidence>
<comment type="subcellular location">
    <subcellularLocation>
        <location evidence="1">Secreted</location>
    </subcellularLocation>
</comment>
<dbReference type="InterPro" id="IPR051237">
    <property type="entry name" value="Ferric-chelate_Red/DefProt"/>
</dbReference>
<dbReference type="RefSeq" id="XP_022080939.1">
    <property type="nucleotide sequence ID" value="XM_022225247.1"/>
</dbReference>
<gene>
    <name evidence="12" type="primary">LOC110973975</name>
</gene>
<evidence type="ECO:0000256" key="1">
    <source>
        <dbReference type="ARBA" id="ARBA00004613"/>
    </source>
</evidence>
<dbReference type="AlphaFoldDB" id="A0A8B7XJG6"/>
<keyword evidence="5" id="KW-0399">Innate immunity</keyword>